<dbReference type="OrthoDB" id="1936908at2759"/>
<dbReference type="InParanoid" id="A0A200PMG7"/>
<protein>
    <recommendedName>
        <fullName evidence="4">Retrotransposon gag domain-containing protein</fullName>
    </recommendedName>
</protein>
<evidence type="ECO:0000313" key="3">
    <source>
        <dbReference type="Proteomes" id="UP000195402"/>
    </source>
</evidence>
<evidence type="ECO:0008006" key="4">
    <source>
        <dbReference type="Google" id="ProtNLM"/>
    </source>
</evidence>
<feature type="compositionally biased region" description="Polar residues" evidence="1">
    <location>
        <begin position="153"/>
        <end position="170"/>
    </location>
</feature>
<dbReference type="Proteomes" id="UP000195402">
    <property type="component" value="Unassembled WGS sequence"/>
</dbReference>
<feature type="region of interest" description="Disordered" evidence="1">
    <location>
        <begin position="150"/>
        <end position="184"/>
    </location>
</feature>
<evidence type="ECO:0000313" key="2">
    <source>
        <dbReference type="EMBL" id="OUZ99400.1"/>
    </source>
</evidence>
<comment type="caution">
    <text evidence="2">The sequence shown here is derived from an EMBL/GenBank/DDBJ whole genome shotgun (WGS) entry which is preliminary data.</text>
</comment>
<dbReference type="AlphaFoldDB" id="A0A200PMG7"/>
<name>A0A200PMG7_MACCD</name>
<reference evidence="2 3" key="1">
    <citation type="journal article" date="2017" name="Mol. Plant">
        <title>The Genome of Medicinal Plant Macleaya cordata Provides New Insights into Benzylisoquinoline Alkaloids Metabolism.</title>
        <authorList>
            <person name="Liu X."/>
            <person name="Liu Y."/>
            <person name="Huang P."/>
            <person name="Ma Y."/>
            <person name="Qing Z."/>
            <person name="Tang Q."/>
            <person name="Cao H."/>
            <person name="Cheng P."/>
            <person name="Zheng Y."/>
            <person name="Yuan Z."/>
            <person name="Zhou Y."/>
            <person name="Liu J."/>
            <person name="Tang Z."/>
            <person name="Zhuo Y."/>
            <person name="Zhang Y."/>
            <person name="Yu L."/>
            <person name="Huang J."/>
            <person name="Yang P."/>
            <person name="Peng Q."/>
            <person name="Zhang J."/>
            <person name="Jiang W."/>
            <person name="Zhang Z."/>
            <person name="Lin K."/>
            <person name="Ro D.K."/>
            <person name="Chen X."/>
            <person name="Xiong X."/>
            <person name="Shang Y."/>
            <person name="Huang S."/>
            <person name="Zeng J."/>
        </authorList>
    </citation>
    <scope>NUCLEOTIDE SEQUENCE [LARGE SCALE GENOMIC DNA]</scope>
    <source>
        <strain evidence="3">cv. BLH2017</strain>
        <tissue evidence="2">Root</tissue>
    </source>
</reference>
<proteinExistence type="predicted"/>
<keyword evidence="3" id="KW-1185">Reference proteome</keyword>
<sequence length="184" mass="21110">MFEPVNHQVGKLPAEFNKLRPTSFGGSSDPNAAENWLLDMDSMLEPIECNTFQRVMLVTYMLRGATKIWWRGRLAPFQIRSYIEAVSKSLSIEREDDDIQATKGQMGRTRQLPQQFQVRQDPNKRQVVPTSFRQLSYRPVRQQWQAVRPVISQPGQQATRPPAPAQNNQFVPRGVQPLPVRPQG</sequence>
<evidence type="ECO:0000256" key="1">
    <source>
        <dbReference type="SAM" id="MobiDB-lite"/>
    </source>
</evidence>
<organism evidence="2 3">
    <name type="scientific">Macleaya cordata</name>
    <name type="common">Five-seeded plume-poppy</name>
    <name type="synonym">Bocconia cordata</name>
    <dbReference type="NCBI Taxonomy" id="56857"/>
    <lineage>
        <taxon>Eukaryota</taxon>
        <taxon>Viridiplantae</taxon>
        <taxon>Streptophyta</taxon>
        <taxon>Embryophyta</taxon>
        <taxon>Tracheophyta</taxon>
        <taxon>Spermatophyta</taxon>
        <taxon>Magnoliopsida</taxon>
        <taxon>Ranunculales</taxon>
        <taxon>Papaveraceae</taxon>
        <taxon>Papaveroideae</taxon>
        <taxon>Macleaya</taxon>
    </lineage>
</organism>
<gene>
    <name evidence="2" type="ORF">BVC80_8057g2</name>
</gene>
<dbReference type="EMBL" id="MVGT01004489">
    <property type="protein sequence ID" value="OUZ99400.1"/>
    <property type="molecule type" value="Genomic_DNA"/>
</dbReference>
<accession>A0A200PMG7</accession>